<feature type="transmembrane region" description="Helical" evidence="1">
    <location>
        <begin position="52"/>
        <end position="75"/>
    </location>
</feature>
<evidence type="ECO:0000313" key="3">
    <source>
        <dbReference type="EMBL" id="QGU08460.1"/>
    </source>
</evidence>
<feature type="transmembrane region" description="Helical" evidence="1">
    <location>
        <begin position="228"/>
        <end position="250"/>
    </location>
</feature>
<accession>A0A6B8WEP7</accession>
<keyword evidence="4" id="KW-1185">Reference proteome</keyword>
<dbReference type="GO" id="GO:0080120">
    <property type="term" value="P:CAAX-box protein maturation"/>
    <property type="evidence" value="ECO:0007669"/>
    <property type="project" value="UniProtKB-ARBA"/>
</dbReference>
<keyword evidence="1" id="KW-1133">Transmembrane helix</keyword>
<keyword evidence="1" id="KW-0812">Transmembrane</keyword>
<keyword evidence="3" id="KW-0645">Protease</keyword>
<evidence type="ECO:0000256" key="1">
    <source>
        <dbReference type="SAM" id="Phobius"/>
    </source>
</evidence>
<feature type="transmembrane region" description="Helical" evidence="1">
    <location>
        <begin position="160"/>
        <end position="178"/>
    </location>
</feature>
<feature type="transmembrane region" description="Helical" evidence="1">
    <location>
        <begin position="27"/>
        <end position="46"/>
    </location>
</feature>
<sequence length="253" mass="26480">MTSALPRFRAFRSFKYRPGTPSQRREGTTLATVIAALATLNLTAHFTILGSWFYTIPLGALLLLGLAKALGLSWRDLGLSPSSLKRGLVYGGVAAGVIIAAVAVGVALPLTREFFLNETYASTRTALLAALVIIPLKTVLPEELAFRGVLHGSLKRLGGMRAVFMGGSLLFGFWHVASSLHLTAGNAGLSGVLGTGTFGQWVGIGLAVIATSCAGAVFTWLRYRSQSILAPIALHWAMNAVGALAAAAAFQLG</sequence>
<feature type="transmembrane region" description="Helical" evidence="1">
    <location>
        <begin position="198"/>
        <end position="221"/>
    </location>
</feature>
<evidence type="ECO:0000313" key="4">
    <source>
        <dbReference type="Proteomes" id="UP000424462"/>
    </source>
</evidence>
<dbReference type="GO" id="GO:0006508">
    <property type="term" value="P:proteolysis"/>
    <property type="evidence" value="ECO:0007669"/>
    <property type="project" value="UniProtKB-KW"/>
</dbReference>
<dbReference type="InterPro" id="IPR003675">
    <property type="entry name" value="Rce1/LyrA-like_dom"/>
</dbReference>
<dbReference type="EMBL" id="CP046455">
    <property type="protein sequence ID" value="QGU08460.1"/>
    <property type="molecule type" value="Genomic_DNA"/>
</dbReference>
<protein>
    <submittedName>
        <fullName evidence="3">CAAX amino terminal protease self-immunity</fullName>
    </submittedName>
</protein>
<evidence type="ECO:0000259" key="2">
    <source>
        <dbReference type="Pfam" id="PF02517"/>
    </source>
</evidence>
<dbReference type="Proteomes" id="UP000424462">
    <property type="component" value="Chromosome"/>
</dbReference>
<dbReference type="AlphaFoldDB" id="A0A6B8WEP7"/>
<dbReference type="InterPro" id="IPR015837">
    <property type="entry name" value="UCP026622_CAAX_protease"/>
</dbReference>
<feature type="transmembrane region" description="Helical" evidence="1">
    <location>
        <begin position="87"/>
        <end position="108"/>
    </location>
</feature>
<reference evidence="3 4" key="1">
    <citation type="submission" date="2019-11" db="EMBL/GenBank/DDBJ databases">
        <title>Complete genome sequence of Corynebacterium kalinowskii 1959, a novel Corynebacterium species isolated from soil of a small paddock in Vilsendorf, Germany.</title>
        <authorList>
            <person name="Schaffert L."/>
            <person name="Ruwe M."/>
            <person name="Milse J."/>
            <person name="Hanuschka K."/>
            <person name="Ortseifen V."/>
            <person name="Droste J."/>
            <person name="Brandt D."/>
            <person name="Schlueter L."/>
            <person name="Kutter Y."/>
            <person name="Vinke S."/>
            <person name="Viehoefer P."/>
            <person name="Jacob L."/>
            <person name="Luebke N.-C."/>
            <person name="Schulte-Berndt E."/>
            <person name="Hain C."/>
            <person name="Linder M."/>
            <person name="Schmidt P."/>
            <person name="Wollenschlaeger L."/>
            <person name="Luttermann T."/>
            <person name="Thieme E."/>
            <person name="Hassa J."/>
            <person name="Haak M."/>
            <person name="Wittchen M."/>
            <person name="Mentz A."/>
            <person name="Persicke M."/>
            <person name="Busche T."/>
            <person name="Ruckert C."/>
        </authorList>
    </citation>
    <scope>NUCLEOTIDE SEQUENCE [LARGE SCALE GENOMIC DNA]</scope>
    <source>
        <strain evidence="3 4">2039</strain>
    </source>
</reference>
<dbReference type="RefSeq" id="WP_156232021.1">
    <property type="nucleotide sequence ID" value="NZ_CP046455.1"/>
</dbReference>
<dbReference type="Pfam" id="PF02517">
    <property type="entry name" value="Rce1-like"/>
    <property type="match status" value="1"/>
</dbReference>
<proteinExistence type="predicted"/>
<dbReference type="GO" id="GO:0004175">
    <property type="term" value="F:endopeptidase activity"/>
    <property type="evidence" value="ECO:0007669"/>
    <property type="project" value="UniProtKB-ARBA"/>
</dbReference>
<keyword evidence="3" id="KW-0378">Hydrolase</keyword>
<organism evidence="3 4">
    <name type="scientific">Corynebacterium occultum</name>
    <dbReference type="NCBI Taxonomy" id="2675219"/>
    <lineage>
        <taxon>Bacteria</taxon>
        <taxon>Bacillati</taxon>
        <taxon>Actinomycetota</taxon>
        <taxon>Actinomycetes</taxon>
        <taxon>Mycobacteriales</taxon>
        <taxon>Corynebacteriaceae</taxon>
        <taxon>Corynebacterium</taxon>
    </lineage>
</organism>
<feature type="transmembrane region" description="Helical" evidence="1">
    <location>
        <begin position="120"/>
        <end position="140"/>
    </location>
</feature>
<keyword evidence="1" id="KW-0472">Membrane</keyword>
<gene>
    <name evidence="3" type="ORF">COCCU_12800</name>
</gene>
<name>A0A6B8WEP7_9CORY</name>
<feature type="domain" description="CAAX prenyl protease 2/Lysostaphin resistance protein A-like" evidence="2">
    <location>
        <begin position="127"/>
        <end position="241"/>
    </location>
</feature>
<dbReference type="PIRSF" id="PIRSF026622">
    <property type="entry name" value="Proteas_026622"/>
    <property type="match status" value="1"/>
</dbReference>
<dbReference type="KEGG" id="cok:COCCU_12800"/>